<protein>
    <submittedName>
        <fullName evidence="4">Thiol-disulfide isomerase or thioredoxin</fullName>
    </submittedName>
</protein>
<dbReference type="EMBL" id="CAXJRC010000016">
    <property type="protein sequence ID" value="CAL2106565.1"/>
    <property type="molecule type" value="Genomic_DNA"/>
</dbReference>
<dbReference type="Gene3D" id="3.40.30.10">
    <property type="entry name" value="Glutaredoxin"/>
    <property type="match status" value="1"/>
</dbReference>
<comment type="caution">
    <text evidence="4">The sequence shown here is derived from an EMBL/GenBank/DDBJ whole genome shotgun (WGS) entry which is preliminary data.</text>
</comment>
<dbReference type="RefSeq" id="WP_348738315.1">
    <property type="nucleotide sequence ID" value="NZ_CAXJRC010000016.1"/>
</dbReference>
<dbReference type="PROSITE" id="PS51352">
    <property type="entry name" value="THIOREDOXIN_2"/>
    <property type="match status" value="1"/>
</dbReference>
<evidence type="ECO:0000313" key="5">
    <source>
        <dbReference type="Proteomes" id="UP001497602"/>
    </source>
</evidence>
<dbReference type="InterPro" id="IPR013766">
    <property type="entry name" value="Thioredoxin_domain"/>
</dbReference>
<dbReference type="CDD" id="cd02966">
    <property type="entry name" value="TlpA_like_family"/>
    <property type="match status" value="1"/>
</dbReference>
<dbReference type="Pfam" id="PF00578">
    <property type="entry name" value="AhpC-TSA"/>
    <property type="match status" value="1"/>
</dbReference>
<feature type="signal peptide" evidence="2">
    <location>
        <begin position="1"/>
        <end position="18"/>
    </location>
</feature>
<proteinExistence type="predicted"/>
<sequence length="457" mass="53252">MMKKLMSLIVLVTSIANAQYSVRGTMTPPDKGDWVMLHKLQGVTPKYIANTTIKFDTVNVGGDKQVLGKFSLELPKNAESGVYRATYRNKGAGFVDFLFNKENVEFIFNPKFPDQSVVFTSSRENKLYNEYLEAYALIQKKIDSLQMEYLKTLAKDTKRAYKKELNNLEDLQELYENKSEGMLTHEFIKASQRYNPSSIIDNMPDYMSSTMDNFFKFVNFDNKTLYQSSFLVDRVNDYVFYLNSSEDQITQQELYKKSINRVMDIIGNKRVKKEILEFLVNTYAERRNSEIVDWLFSEYYDKLSNKDSSFKAKKLDQLSVSVGRPAPDFSWKENGKDYRLSTLNEKQYYLMIFWSTACPHCVKEIPEVHSFMQSFSNTSVISFAIEDNDVEFNKFKQKLPGWHNVIGTHPTYKFDNEIVKKYKIDATPTYFVLDASKKIIAVPNTVKDVQQFFKNLK</sequence>
<dbReference type="PANTHER" id="PTHR42852:SF17">
    <property type="entry name" value="THIOREDOXIN-LIKE PROTEIN HI_1115"/>
    <property type="match status" value="1"/>
</dbReference>
<keyword evidence="2" id="KW-0732">Signal</keyword>
<feature type="domain" description="Thioredoxin" evidence="3">
    <location>
        <begin position="320"/>
        <end position="457"/>
    </location>
</feature>
<dbReference type="InterPro" id="IPR036249">
    <property type="entry name" value="Thioredoxin-like_sf"/>
</dbReference>
<keyword evidence="1" id="KW-0175">Coiled coil</keyword>
<evidence type="ECO:0000256" key="1">
    <source>
        <dbReference type="SAM" id="Coils"/>
    </source>
</evidence>
<keyword evidence="4" id="KW-0413">Isomerase</keyword>
<reference evidence="4 5" key="1">
    <citation type="submission" date="2024-05" db="EMBL/GenBank/DDBJ databases">
        <authorList>
            <person name="Duchaud E."/>
        </authorList>
    </citation>
    <scope>NUCLEOTIDE SEQUENCE [LARGE SCALE GENOMIC DNA]</scope>
    <source>
        <strain evidence="4">Ena-SAMPLE-TAB-13-05-2024-13:56:06:370-140305</strain>
    </source>
</reference>
<name>A0ABM9PLM4_9FLAO</name>
<dbReference type="InterPro" id="IPR050553">
    <property type="entry name" value="Thioredoxin_ResA/DsbE_sf"/>
</dbReference>
<dbReference type="InterPro" id="IPR000866">
    <property type="entry name" value="AhpC/TSA"/>
</dbReference>
<dbReference type="GO" id="GO:0016853">
    <property type="term" value="F:isomerase activity"/>
    <property type="evidence" value="ECO:0007669"/>
    <property type="project" value="UniProtKB-KW"/>
</dbReference>
<dbReference type="SUPFAM" id="SSF52833">
    <property type="entry name" value="Thioredoxin-like"/>
    <property type="match status" value="1"/>
</dbReference>
<organism evidence="4 5">
    <name type="scientific">Tenacibaculum vairaonense</name>
    <dbReference type="NCBI Taxonomy" id="3137860"/>
    <lineage>
        <taxon>Bacteria</taxon>
        <taxon>Pseudomonadati</taxon>
        <taxon>Bacteroidota</taxon>
        <taxon>Flavobacteriia</taxon>
        <taxon>Flavobacteriales</taxon>
        <taxon>Flavobacteriaceae</taxon>
        <taxon>Tenacibaculum</taxon>
    </lineage>
</organism>
<feature type="chain" id="PRO_5046531906" evidence="2">
    <location>
        <begin position="19"/>
        <end position="457"/>
    </location>
</feature>
<accession>A0ABM9PLM4</accession>
<dbReference type="Proteomes" id="UP001497602">
    <property type="component" value="Unassembled WGS sequence"/>
</dbReference>
<gene>
    <name evidence="4" type="ORF">T190115A13A_240044</name>
</gene>
<evidence type="ECO:0000256" key="2">
    <source>
        <dbReference type="SAM" id="SignalP"/>
    </source>
</evidence>
<evidence type="ECO:0000313" key="4">
    <source>
        <dbReference type="EMBL" id="CAL2106565.1"/>
    </source>
</evidence>
<keyword evidence="5" id="KW-1185">Reference proteome</keyword>
<feature type="coiled-coil region" evidence="1">
    <location>
        <begin position="128"/>
        <end position="181"/>
    </location>
</feature>
<dbReference type="PANTHER" id="PTHR42852">
    <property type="entry name" value="THIOL:DISULFIDE INTERCHANGE PROTEIN DSBE"/>
    <property type="match status" value="1"/>
</dbReference>
<evidence type="ECO:0000259" key="3">
    <source>
        <dbReference type="PROSITE" id="PS51352"/>
    </source>
</evidence>